<organism evidence="1 2">
    <name type="scientific">Botrimarina mediterranea</name>
    <dbReference type="NCBI Taxonomy" id="2528022"/>
    <lineage>
        <taxon>Bacteria</taxon>
        <taxon>Pseudomonadati</taxon>
        <taxon>Planctomycetota</taxon>
        <taxon>Planctomycetia</taxon>
        <taxon>Pirellulales</taxon>
        <taxon>Lacipirellulaceae</taxon>
        <taxon>Botrimarina</taxon>
    </lineage>
</organism>
<dbReference type="Proteomes" id="UP000316426">
    <property type="component" value="Chromosome"/>
</dbReference>
<dbReference type="RefSeq" id="WP_145107194.1">
    <property type="nucleotide sequence ID" value="NZ_CP036349.1"/>
</dbReference>
<sequence length="388" mass="41890">MRCCTLAAVGVVIVAAIVIGGALARAEVPSPAFRSFFQIGATPGYCSTDEVSGNTASLSLSTIEVGAAYSLSNDVFADSQSDWDMVAVGNDTRFADDLNGNGSPGVVRLYDDPDGDGLIAYHEASFILYDVGNVFFNRIEATETFKVSGGELMKQHVLFGDAGANSLLTGWRGEALMDGVAVSGGDEVVGNWRSPAEAHSTGVRRALETTKFAAYTTFGLRYAKLESDFSFVGTGSILGTTWVATQVDHDLIGPQVGIGAVAESDIWRFESVLLTTLGYQRIDYRQQSVFGEEVIPGALNRPATARTTDTFTAYGEEHVAWLNEIRLMASCRLTPYLRIDGGWRGALATQFHNATLATAWIAPDFGVYPRDGETLFYDYWTLGLTYEF</sequence>
<evidence type="ECO:0000313" key="1">
    <source>
        <dbReference type="EMBL" id="QDV72416.1"/>
    </source>
</evidence>
<name>A0A518K3P4_9BACT</name>
<gene>
    <name evidence="1" type="ORF">Spa11_05910</name>
</gene>
<protein>
    <submittedName>
        <fullName evidence="1">Uncharacterized protein</fullName>
    </submittedName>
</protein>
<proteinExistence type="predicted"/>
<dbReference type="KEGG" id="bmei:Spa11_05910"/>
<evidence type="ECO:0000313" key="2">
    <source>
        <dbReference type="Proteomes" id="UP000316426"/>
    </source>
</evidence>
<accession>A0A518K3P4</accession>
<dbReference type="EMBL" id="CP036349">
    <property type="protein sequence ID" value="QDV72416.1"/>
    <property type="molecule type" value="Genomic_DNA"/>
</dbReference>
<reference evidence="1 2" key="1">
    <citation type="submission" date="2019-02" db="EMBL/GenBank/DDBJ databases">
        <title>Deep-cultivation of Planctomycetes and their phenomic and genomic characterization uncovers novel biology.</title>
        <authorList>
            <person name="Wiegand S."/>
            <person name="Jogler M."/>
            <person name="Boedeker C."/>
            <person name="Pinto D."/>
            <person name="Vollmers J."/>
            <person name="Rivas-Marin E."/>
            <person name="Kohn T."/>
            <person name="Peeters S.H."/>
            <person name="Heuer A."/>
            <person name="Rast P."/>
            <person name="Oberbeckmann S."/>
            <person name="Bunk B."/>
            <person name="Jeske O."/>
            <person name="Meyerdierks A."/>
            <person name="Storesund J.E."/>
            <person name="Kallscheuer N."/>
            <person name="Luecker S."/>
            <person name="Lage O.M."/>
            <person name="Pohl T."/>
            <person name="Merkel B.J."/>
            <person name="Hornburger P."/>
            <person name="Mueller R.-W."/>
            <person name="Bruemmer F."/>
            <person name="Labrenz M."/>
            <person name="Spormann A.M."/>
            <person name="Op den Camp H."/>
            <person name="Overmann J."/>
            <person name="Amann R."/>
            <person name="Jetten M.S.M."/>
            <person name="Mascher T."/>
            <person name="Medema M.H."/>
            <person name="Devos D.P."/>
            <person name="Kaster A.-K."/>
            <person name="Ovreas L."/>
            <person name="Rohde M."/>
            <person name="Galperin M.Y."/>
            <person name="Jogler C."/>
        </authorList>
    </citation>
    <scope>NUCLEOTIDE SEQUENCE [LARGE SCALE GENOMIC DNA]</scope>
    <source>
        <strain evidence="1 2">Spa11</strain>
    </source>
</reference>
<keyword evidence="2" id="KW-1185">Reference proteome</keyword>
<dbReference type="AlphaFoldDB" id="A0A518K3P4"/>